<dbReference type="OrthoDB" id="3067824at2759"/>
<keyword evidence="2" id="KW-1185">Reference proteome</keyword>
<name>A0A9P5WYC7_9AGAR</name>
<dbReference type="Proteomes" id="UP000807342">
    <property type="component" value="Unassembled WGS sequence"/>
</dbReference>
<evidence type="ECO:0000313" key="2">
    <source>
        <dbReference type="Proteomes" id="UP000807342"/>
    </source>
</evidence>
<protein>
    <submittedName>
        <fullName evidence="1">Gag-like protein</fullName>
    </submittedName>
</protein>
<dbReference type="AlphaFoldDB" id="A0A9P5WYC7"/>
<organism evidence="1 2">
    <name type="scientific">Macrolepiota fuliginosa MF-IS2</name>
    <dbReference type="NCBI Taxonomy" id="1400762"/>
    <lineage>
        <taxon>Eukaryota</taxon>
        <taxon>Fungi</taxon>
        <taxon>Dikarya</taxon>
        <taxon>Basidiomycota</taxon>
        <taxon>Agaricomycotina</taxon>
        <taxon>Agaricomycetes</taxon>
        <taxon>Agaricomycetidae</taxon>
        <taxon>Agaricales</taxon>
        <taxon>Agaricineae</taxon>
        <taxon>Agaricaceae</taxon>
        <taxon>Macrolepiota</taxon>
    </lineage>
</organism>
<feature type="non-terminal residue" evidence="1">
    <location>
        <position position="283"/>
    </location>
</feature>
<evidence type="ECO:0000313" key="1">
    <source>
        <dbReference type="EMBL" id="KAF9439576.1"/>
    </source>
</evidence>
<gene>
    <name evidence="1" type="ORF">P691DRAFT_690339</name>
</gene>
<sequence length="283" mass="31309">MTTTGPNRRQVVVTFEPNAAGDNVAPDRTSLLADINQRLLAARSQTRVESGHMGYGGWILVTTTVASQADLEIIRLGFKAASPPGTKFYLRLPQSKSYLKVIDIPFFKTLPYASGDVQAAFARSPLAPHLNLVDKPRIVCTSRASDMCTAWFEIWDSQQGTSARYLVGRTIMVNRVGLPIYTAKVNQGKSLCQKCWHWGHPTNMCRHLGYICPICGGPHQRDHHHMLCGPCKGNPKANPPVAVTPLGAPCPHKFSCVNCKQKHASDSKQCPFWKHCFDGDWIK</sequence>
<proteinExistence type="predicted"/>
<dbReference type="EMBL" id="MU153917">
    <property type="protein sequence ID" value="KAF9439576.1"/>
    <property type="molecule type" value="Genomic_DNA"/>
</dbReference>
<reference evidence="1" key="1">
    <citation type="submission" date="2020-11" db="EMBL/GenBank/DDBJ databases">
        <authorList>
            <consortium name="DOE Joint Genome Institute"/>
            <person name="Ahrendt S."/>
            <person name="Riley R."/>
            <person name="Andreopoulos W."/>
            <person name="Labutti K."/>
            <person name="Pangilinan J."/>
            <person name="Ruiz-Duenas F.J."/>
            <person name="Barrasa J.M."/>
            <person name="Sanchez-Garcia M."/>
            <person name="Camarero S."/>
            <person name="Miyauchi S."/>
            <person name="Serrano A."/>
            <person name="Linde D."/>
            <person name="Babiker R."/>
            <person name="Drula E."/>
            <person name="Ayuso-Fernandez I."/>
            <person name="Pacheco R."/>
            <person name="Padilla G."/>
            <person name="Ferreira P."/>
            <person name="Barriuso J."/>
            <person name="Kellner H."/>
            <person name="Castanera R."/>
            <person name="Alfaro M."/>
            <person name="Ramirez L."/>
            <person name="Pisabarro A.G."/>
            <person name="Kuo A."/>
            <person name="Tritt A."/>
            <person name="Lipzen A."/>
            <person name="He G."/>
            <person name="Yan M."/>
            <person name="Ng V."/>
            <person name="Cullen D."/>
            <person name="Martin F."/>
            <person name="Rosso M.-N."/>
            <person name="Henrissat B."/>
            <person name="Hibbett D."/>
            <person name="Martinez A.T."/>
            <person name="Grigoriev I.V."/>
        </authorList>
    </citation>
    <scope>NUCLEOTIDE SEQUENCE</scope>
    <source>
        <strain evidence="1">MF-IS2</strain>
    </source>
</reference>
<comment type="caution">
    <text evidence="1">The sequence shown here is derived from an EMBL/GenBank/DDBJ whole genome shotgun (WGS) entry which is preliminary data.</text>
</comment>
<accession>A0A9P5WYC7</accession>